<comment type="caution">
    <text evidence="7">The sequence shown here is derived from an EMBL/GenBank/DDBJ whole genome shotgun (WGS) entry which is preliminary data.</text>
</comment>
<dbReference type="Gene3D" id="3.60.15.10">
    <property type="entry name" value="Ribonuclease Z/Hydroxyacylglutathione hydrolase-like"/>
    <property type="match status" value="1"/>
</dbReference>
<comment type="function">
    <text evidence="4">Counteracts the endogenous Pycsar antiviral defense system. Phosphodiesterase that enables metal-dependent hydrolysis of host cyclic nucleotide Pycsar defense signals such as cCMP and cUMP.</text>
</comment>
<name>A0ABX1ZWF6_9BACL</name>
<dbReference type="InterPro" id="IPR001279">
    <property type="entry name" value="Metallo-B-lactamas"/>
</dbReference>
<evidence type="ECO:0000256" key="2">
    <source>
        <dbReference type="ARBA" id="ARBA00022833"/>
    </source>
</evidence>
<protein>
    <submittedName>
        <fullName evidence="7">MBL fold metallo-hydrolase</fullName>
    </submittedName>
</protein>
<comment type="catalytic activity">
    <reaction evidence="3">
        <text>3',5'-cyclic CMP + H2O = CMP + H(+)</text>
        <dbReference type="Rhea" id="RHEA:72675"/>
        <dbReference type="ChEBI" id="CHEBI:15377"/>
        <dbReference type="ChEBI" id="CHEBI:15378"/>
        <dbReference type="ChEBI" id="CHEBI:58003"/>
        <dbReference type="ChEBI" id="CHEBI:60377"/>
    </reaction>
    <physiologicalReaction direction="left-to-right" evidence="3">
        <dbReference type="Rhea" id="RHEA:72676"/>
    </physiologicalReaction>
</comment>
<dbReference type="PANTHER" id="PTHR46018:SF2">
    <property type="entry name" value="ZINC PHOSPHODIESTERASE ELAC PROTEIN 1"/>
    <property type="match status" value="1"/>
</dbReference>
<evidence type="ECO:0000256" key="5">
    <source>
        <dbReference type="ARBA" id="ARBA00048505"/>
    </source>
</evidence>
<proteinExistence type="predicted"/>
<feature type="domain" description="Metallo-beta-lactamase" evidence="6">
    <location>
        <begin position="17"/>
        <end position="214"/>
    </location>
</feature>
<dbReference type="SUPFAM" id="SSF56281">
    <property type="entry name" value="Metallo-hydrolase/oxidoreductase"/>
    <property type="match status" value="1"/>
</dbReference>
<keyword evidence="1" id="KW-0540">Nuclease</keyword>
<sequence>MKLTFLGCGDGFSVEQGHNSAIVTFADTNLCIDFPESNHVSLHQMGMKLNEVEHIFVTHLHEDHVNGLQKLALFHRVYPGKAKPKLYVPAGLRDDLWQILRHGLELTTRGKRVFEDYFDVECVEDAFEIAGVRFELIRTQHVPEMLSYGLLCKPYFYFSGDTRLDETYINKVAGEVETIFHECHMQDDQLPSHTSLEELLPLPEAIQEKMLLMHYVDDYVRAEARDPFHGRHKLRLAEPLRGYDWQNGGDESR</sequence>
<evidence type="ECO:0000313" key="7">
    <source>
        <dbReference type="EMBL" id="NOV04191.1"/>
    </source>
</evidence>
<accession>A0ABX1ZWF6</accession>
<keyword evidence="1" id="KW-0378">Hydrolase</keyword>
<gene>
    <name evidence="7" type="ORF">GC097_29870</name>
</gene>
<dbReference type="PANTHER" id="PTHR46018">
    <property type="entry name" value="ZINC PHOSPHODIESTERASE ELAC PROTEIN 1"/>
    <property type="match status" value="1"/>
</dbReference>
<reference evidence="7 8" key="1">
    <citation type="submission" date="2019-10" db="EMBL/GenBank/DDBJ databases">
        <title>Description of Paenibacillus pedi sp. nov.</title>
        <authorList>
            <person name="Carlier A."/>
            <person name="Qi S."/>
        </authorList>
    </citation>
    <scope>NUCLEOTIDE SEQUENCE [LARGE SCALE GENOMIC DNA]</scope>
    <source>
        <strain evidence="7 8">LMG 31457</strain>
    </source>
</reference>
<evidence type="ECO:0000256" key="4">
    <source>
        <dbReference type="ARBA" id="ARBA00034301"/>
    </source>
</evidence>
<dbReference type="Pfam" id="PF23023">
    <property type="entry name" value="Anti-Pycsar_Apyc1"/>
    <property type="match status" value="1"/>
</dbReference>
<evidence type="ECO:0000256" key="3">
    <source>
        <dbReference type="ARBA" id="ARBA00034221"/>
    </source>
</evidence>
<keyword evidence="2" id="KW-0862">Zinc</keyword>
<keyword evidence="1" id="KW-0255">Endonuclease</keyword>
<dbReference type="SMART" id="SM00849">
    <property type="entry name" value="Lactamase_B"/>
    <property type="match status" value="1"/>
</dbReference>
<evidence type="ECO:0000313" key="8">
    <source>
        <dbReference type="Proteomes" id="UP000618579"/>
    </source>
</evidence>
<organism evidence="7 8">
    <name type="scientific">Paenibacillus planticolens</name>
    <dbReference type="NCBI Taxonomy" id="2654976"/>
    <lineage>
        <taxon>Bacteria</taxon>
        <taxon>Bacillati</taxon>
        <taxon>Bacillota</taxon>
        <taxon>Bacilli</taxon>
        <taxon>Bacillales</taxon>
        <taxon>Paenibacillaceae</taxon>
        <taxon>Paenibacillus</taxon>
    </lineage>
</organism>
<evidence type="ECO:0000259" key="6">
    <source>
        <dbReference type="SMART" id="SM00849"/>
    </source>
</evidence>
<dbReference type="Proteomes" id="UP000618579">
    <property type="component" value="Unassembled WGS sequence"/>
</dbReference>
<dbReference type="EMBL" id="WHNZ01000078">
    <property type="protein sequence ID" value="NOV04191.1"/>
    <property type="molecule type" value="Genomic_DNA"/>
</dbReference>
<dbReference type="InterPro" id="IPR036866">
    <property type="entry name" value="RibonucZ/Hydroxyglut_hydro"/>
</dbReference>
<dbReference type="RefSeq" id="WP_171686982.1">
    <property type="nucleotide sequence ID" value="NZ_WHNZ01000078.1"/>
</dbReference>
<comment type="catalytic activity">
    <reaction evidence="5">
        <text>3',5'-cyclic UMP + H2O = UMP + H(+)</text>
        <dbReference type="Rhea" id="RHEA:70575"/>
        <dbReference type="ChEBI" id="CHEBI:15377"/>
        <dbReference type="ChEBI" id="CHEBI:15378"/>
        <dbReference type="ChEBI" id="CHEBI:57865"/>
        <dbReference type="ChEBI" id="CHEBI:184387"/>
    </reaction>
    <physiologicalReaction direction="left-to-right" evidence="5">
        <dbReference type="Rhea" id="RHEA:70576"/>
    </physiologicalReaction>
</comment>
<evidence type="ECO:0000256" key="1">
    <source>
        <dbReference type="ARBA" id="ARBA00022759"/>
    </source>
</evidence>
<keyword evidence="8" id="KW-1185">Reference proteome</keyword>